<feature type="transmembrane region" description="Helical" evidence="4">
    <location>
        <begin position="80"/>
        <end position="98"/>
    </location>
</feature>
<comment type="caution">
    <text evidence="6">The sequence shown here is derived from an EMBL/GenBank/DDBJ whole genome shotgun (WGS) entry which is preliminary data.</text>
</comment>
<feature type="transmembrane region" description="Helical" evidence="4">
    <location>
        <begin position="156"/>
        <end position="178"/>
    </location>
</feature>
<dbReference type="RefSeq" id="WP_264987018.1">
    <property type="nucleotide sequence ID" value="NZ_BRZA01000001.1"/>
</dbReference>
<protein>
    <recommendedName>
        <fullName evidence="5">Methyl-accepting transducer domain-containing protein</fullName>
    </recommendedName>
</protein>
<keyword evidence="7" id="KW-1185">Reference proteome</keyword>
<keyword evidence="4" id="KW-1133">Transmembrane helix</keyword>
<organism evidence="6 7">
    <name type="scientific">Lysinibacillus piscis</name>
    <dbReference type="NCBI Taxonomy" id="2518931"/>
    <lineage>
        <taxon>Bacteria</taxon>
        <taxon>Bacillati</taxon>
        <taxon>Bacillota</taxon>
        <taxon>Bacilli</taxon>
        <taxon>Bacillales</taxon>
        <taxon>Bacillaceae</taxon>
        <taxon>Lysinibacillus</taxon>
    </lineage>
</organism>
<name>A0ABQ5NG18_9BACI</name>
<dbReference type="Proteomes" id="UP001065593">
    <property type="component" value="Unassembled WGS sequence"/>
</dbReference>
<dbReference type="PANTHER" id="PTHR32089:SF112">
    <property type="entry name" value="LYSOZYME-LIKE PROTEIN-RELATED"/>
    <property type="match status" value="1"/>
</dbReference>
<reference evidence="6" key="1">
    <citation type="submission" date="2022-08" db="EMBL/GenBank/DDBJ databases">
        <title>Draft genome sequence of Lysinibacillus sp. strain KH24.</title>
        <authorList>
            <person name="Kanbe H."/>
            <person name="Itoh H."/>
        </authorList>
    </citation>
    <scope>NUCLEOTIDE SEQUENCE</scope>
    <source>
        <strain evidence="6">KH24</strain>
    </source>
</reference>
<evidence type="ECO:0000256" key="4">
    <source>
        <dbReference type="SAM" id="Phobius"/>
    </source>
</evidence>
<dbReference type="Gene3D" id="1.10.287.950">
    <property type="entry name" value="Methyl-accepting chemotaxis protein"/>
    <property type="match status" value="1"/>
</dbReference>
<evidence type="ECO:0000259" key="5">
    <source>
        <dbReference type="PROSITE" id="PS50111"/>
    </source>
</evidence>
<dbReference type="Pfam" id="PF00015">
    <property type="entry name" value="MCPsignal"/>
    <property type="match status" value="1"/>
</dbReference>
<evidence type="ECO:0000313" key="7">
    <source>
        <dbReference type="Proteomes" id="UP001065593"/>
    </source>
</evidence>
<dbReference type="SMART" id="SM00283">
    <property type="entry name" value="MA"/>
    <property type="match status" value="1"/>
</dbReference>
<evidence type="ECO:0000256" key="3">
    <source>
        <dbReference type="SAM" id="Coils"/>
    </source>
</evidence>
<evidence type="ECO:0000256" key="2">
    <source>
        <dbReference type="PROSITE-ProRule" id="PRU00284"/>
    </source>
</evidence>
<feature type="transmembrane region" description="Helical" evidence="4">
    <location>
        <begin position="125"/>
        <end position="144"/>
    </location>
</feature>
<dbReference type="PROSITE" id="PS50111">
    <property type="entry name" value="CHEMOTAXIS_TRANSDUC_2"/>
    <property type="match status" value="1"/>
</dbReference>
<feature type="domain" description="Methyl-accepting transducer" evidence="5">
    <location>
        <begin position="222"/>
        <end position="458"/>
    </location>
</feature>
<dbReference type="SUPFAM" id="SSF58104">
    <property type="entry name" value="Methyl-accepting chemotaxis protein (MCP) signaling domain"/>
    <property type="match status" value="1"/>
</dbReference>
<proteinExistence type="predicted"/>
<evidence type="ECO:0000313" key="6">
    <source>
        <dbReference type="EMBL" id="GLC87286.1"/>
    </source>
</evidence>
<feature type="transmembrane region" description="Helical" evidence="4">
    <location>
        <begin position="12"/>
        <end position="32"/>
    </location>
</feature>
<feature type="coiled-coil region" evidence="3">
    <location>
        <begin position="184"/>
        <end position="211"/>
    </location>
</feature>
<dbReference type="PANTHER" id="PTHR32089">
    <property type="entry name" value="METHYL-ACCEPTING CHEMOTAXIS PROTEIN MCPB"/>
    <property type="match status" value="1"/>
</dbReference>
<evidence type="ECO:0000256" key="1">
    <source>
        <dbReference type="ARBA" id="ARBA00023224"/>
    </source>
</evidence>
<keyword evidence="4" id="KW-0812">Transmembrane</keyword>
<keyword evidence="3" id="KW-0175">Coiled coil</keyword>
<dbReference type="InterPro" id="IPR004089">
    <property type="entry name" value="MCPsignal_dom"/>
</dbReference>
<feature type="transmembrane region" description="Helical" evidence="4">
    <location>
        <begin position="52"/>
        <end position="73"/>
    </location>
</feature>
<keyword evidence="4" id="KW-0472">Membrane</keyword>
<dbReference type="EMBL" id="BRZA01000001">
    <property type="protein sequence ID" value="GLC87286.1"/>
    <property type="molecule type" value="Genomic_DNA"/>
</dbReference>
<keyword evidence="1 2" id="KW-0807">Transducer</keyword>
<sequence length="504" mass="56877">MRQRKNFIMLRLTFLTAMINALIFVLVKFFHLFDEHGGSHGSIAHITPIITIGRYVLLMIPFIFLLYAVYLYLQNYEHPLVPWINTLALTFGSIAIISSSGGGVEFHFSIFMVLAIAAYYEDIRLMVMMTVIFAVQHIAGYFIIPQLVFGTDSYPFLMLVIHAAFLILTSYATILQIFSKNRITQKIEEEKRQKEERLLQLVQQVENLSEHIGSASITISDKSDMNMQVNQVMHRSFDEVKAGLGEQIASIQQMDHNVERINGSIQNAFTSFEEIKDNAMTTEQAVKVSHEMIEKIQQQNQKVLQTTTAIVTSMQALQQSTMQAQSMTSMIQAIADQTNLLALNASIEAARAGEHGKGFAVVAEEIRKLSDQSRNAAEEIQAIIVTIAQESEANVVQVNYGQETIQQSTANVEAFANDFEQVHRMVQQMLHYIFEMNQMMADIREETNGVNTGMNHILTVTEKGVGAMQELKTMSDNQMHSAKQVDQEIEKLSDLSKSLQEQFA</sequence>
<accession>A0ABQ5NG18</accession>
<gene>
    <name evidence="6" type="ORF">LYSBPC_04130</name>
</gene>